<keyword evidence="3" id="KW-1185">Reference proteome</keyword>
<accession>A0ABV5ZPR6</accession>
<dbReference type="RefSeq" id="WP_377849996.1">
    <property type="nucleotide sequence ID" value="NZ_JBHLZU010000002.1"/>
</dbReference>
<evidence type="ECO:0000313" key="2">
    <source>
        <dbReference type="EMBL" id="MFB9902891.1"/>
    </source>
</evidence>
<protein>
    <submittedName>
        <fullName evidence="2">DUF397 domain-containing protein</fullName>
    </submittedName>
</protein>
<dbReference type="EMBL" id="JBHLZU010000002">
    <property type="protein sequence ID" value="MFB9902891.1"/>
    <property type="molecule type" value="Genomic_DNA"/>
</dbReference>
<evidence type="ECO:0000313" key="3">
    <source>
        <dbReference type="Proteomes" id="UP001589693"/>
    </source>
</evidence>
<proteinExistence type="predicted"/>
<dbReference type="InterPro" id="IPR007278">
    <property type="entry name" value="DUF397"/>
</dbReference>
<sequence length="64" mass="7212">MKKRDTGWFKSTYSGGAGNECVECRLTESRAYLRDSKNPNGAVLHTPIEKWNGFLHAVVGEEIR</sequence>
<gene>
    <name evidence="2" type="ORF">ACFFQA_02955</name>
</gene>
<feature type="domain" description="DUF397" evidence="1">
    <location>
        <begin position="7"/>
        <end position="58"/>
    </location>
</feature>
<reference evidence="2 3" key="1">
    <citation type="submission" date="2024-09" db="EMBL/GenBank/DDBJ databases">
        <authorList>
            <person name="Sun Q."/>
            <person name="Mori K."/>
        </authorList>
    </citation>
    <scope>NUCLEOTIDE SEQUENCE [LARGE SCALE GENOMIC DNA]</scope>
    <source>
        <strain evidence="2 3">TBRC 7907</strain>
    </source>
</reference>
<dbReference type="Pfam" id="PF04149">
    <property type="entry name" value="DUF397"/>
    <property type="match status" value="1"/>
</dbReference>
<comment type="caution">
    <text evidence="2">The sequence shown here is derived from an EMBL/GenBank/DDBJ whole genome shotgun (WGS) entry which is preliminary data.</text>
</comment>
<name>A0ABV5ZPR6_9PSEU</name>
<organism evidence="2 3">
    <name type="scientific">Allokutzneria oryzae</name>
    <dbReference type="NCBI Taxonomy" id="1378989"/>
    <lineage>
        <taxon>Bacteria</taxon>
        <taxon>Bacillati</taxon>
        <taxon>Actinomycetota</taxon>
        <taxon>Actinomycetes</taxon>
        <taxon>Pseudonocardiales</taxon>
        <taxon>Pseudonocardiaceae</taxon>
        <taxon>Allokutzneria</taxon>
    </lineage>
</organism>
<evidence type="ECO:0000259" key="1">
    <source>
        <dbReference type="Pfam" id="PF04149"/>
    </source>
</evidence>
<dbReference type="Proteomes" id="UP001589693">
    <property type="component" value="Unassembled WGS sequence"/>
</dbReference>